<evidence type="ECO:0000313" key="3">
    <source>
        <dbReference type="Proteomes" id="UP000532440"/>
    </source>
</evidence>
<dbReference type="EMBL" id="JACHGB010000009">
    <property type="protein sequence ID" value="MBB5273821.1"/>
    <property type="molecule type" value="Genomic_DNA"/>
</dbReference>
<dbReference type="AlphaFoldDB" id="A0A7W8MA85"/>
<feature type="domain" description="NADPH-dependent FMN reductase-like" evidence="1">
    <location>
        <begin position="55"/>
        <end position="115"/>
    </location>
</feature>
<keyword evidence="3" id="KW-1185">Reference proteome</keyword>
<dbReference type="SUPFAM" id="SSF52218">
    <property type="entry name" value="Flavoproteins"/>
    <property type="match status" value="1"/>
</dbReference>
<name>A0A7W8MA85_9BURK</name>
<dbReference type="Pfam" id="PF03358">
    <property type="entry name" value="FMN_red"/>
    <property type="match status" value="1"/>
</dbReference>
<proteinExistence type="predicted"/>
<dbReference type="RefSeq" id="WP_183970686.1">
    <property type="nucleotide sequence ID" value="NZ_BAABEW010000005.1"/>
</dbReference>
<organism evidence="2 3">
    <name type="scientific">Quisquiliibacterium transsilvanicum</name>
    <dbReference type="NCBI Taxonomy" id="1549638"/>
    <lineage>
        <taxon>Bacteria</taxon>
        <taxon>Pseudomonadati</taxon>
        <taxon>Pseudomonadota</taxon>
        <taxon>Betaproteobacteria</taxon>
        <taxon>Burkholderiales</taxon>
        <taxon>Burkholderiaceae</taxon>
        <taxon>Quisquiliibacterium</taxon>
    </lineage>
</organism>
<dbReference type="InterPro" id="IPR005025">
    <property type="entry name" value="FMN_Rdtase-like_dom"/>
</dbReference>
<dbReference type="Proteomes" id="UP000532440">
    <property type="component" value="Unassembled WGS sequence"/>
</dbReference>
<reference evidence="2 3" key="1">
    <citation type="submission" date="2020-08" db="EMBL/GenBank/DDBJ databases">
        <title>Genomic Encyclopedia of Type Strains, Phase IV (KMG-IV): sequencing the most valuable type-strain genomes for metagenomic binning, comparative biology and taxonomic classification.</title>
        <authorList>
            <person name="Goeker M."/>
        </authorList>
    </citation>
    <scope>NUCLEOTIDE SEQUENCE [LARGE SCALE GENOMIC DNA]</scope>
    <source>
        <strain evidence="2 3">DSM 29781</strain>
    </source>
</reference>
<dbReference type="Gene3D" id="3.40.50.360">
    <property type="match status" value="1"/>
</dbReference>
<dbReference type="InterPro" id="IPR029039">
    <property type="entry name" value="Flavoprotein-like_sf"/>
</dbReference>
<evidence type="ECO:0000313" key="2">
    <source>
        <dbReference type="EMBL" id="MBB5273821.1"/>
    </source>
</evidence>
<accession>A0A7W8MA85</accession>
<gene>
    <name evidence="2" type="ORF">HNQ70_003853</name>
</gene>
<protein>
    <recommendedName>
        <fullName evidence="1">NADPH-dependent FMN reductase-like domain-containing protein</fullName>
    </recommendedName>
</protein>
<dbReference type="GO" id="GO:0016491">
    <property type="term" value="F:oxidoreductase activity"/>
    <property type="evidence" value="ECO:0007669"/>
    <property type="project" value="InterPro"/>
</dbReference>
<evidence type="ECO:0000259" key="1">
    <source>
        <dbReference type="Pfam" id="PF03358"/>
    </source>
</evidence>
<sequence>MARGPLLIVWWSMTGGTEQLAGAARDAAARAAAEAGADGEALEVLLLRADRARPEQVLEASGYLFCTPENLGSMSGMLKDFFDRSYYAALDRINGRPYASIVCAGSDGQGAARQIDRIATGWRLRRVSEPLIVCTHAQTPEAILAPKRIPPEDLERAGQVGGGLAAGLSMGLW</sequence>
<comment type="caution">
    <text evidence="2">The sequence shown here is derived from an EMBL/GenBank/DDBJ whole genome shotgun (WGS) entry which is preliminary data.</text>
</comment>